<accession>A0ABX0LF42</accession>
<gene>
    <name evidence="1" type="ORF">F0185_06965</name>
</gene>
<proteinExistence type="predicted"/>
<comment type="caution">
    <text evidence="1">The sequence shown here is derived from an EMBL/GenBank/DDBJ whole genome shotgun (WGS) entry which is preliminary data.</text>
</comment>
<dbReference type="RefSeq" id="WP_167222901.1">
    <property type="nucleotide sequence ID" value="NZ_VUYU01000004.1"/>
</dbReference>
<dbReference type="EMBL" id="VUYU01000004">
    <property type="protein sequence ID" value="NHZ33329.1"/>
    <property type="molecule type" value="Genomic_DNA"/>
</dbReference>
<organism evidence="1 2">
    <name type="scientific">Massilia rubra</name>
    <dbReference type="NCBI Taxonomy" id="2607910"/>
    <lineage>
        <taxon>Bacteria</taxon>
        <taxon>Pseudomonadati</taxon>
        <taxon>Pseudomonadota</taxon>
        <taxon>Betaproteobacteria</taxon>
        <taxon>Burkholderiales</taxon>
        <taxon>Oxalobacteraceae</taxon>
        <taxon>Telluria group</taxon>
        <taxon>Massilia</taxon>
    </lineage>
</organism>
<reference evidence="1 2" key="1">
    <citation type="submission" date="2019-09" db="EMBL/GenBank/DDBJ databases">
        <title>Taxonomy of Antarctic Massilia spp.: description of Massilia rubra sp. nov., Massilia aquatica sp. nov., Massilia mucilaginosa sp. nov., Massilia frigida sp. nov. isolated from streams, lakes and regoliths.</title>
        <authorList>
            <person name="Holochova P."/>
            <person name="Sedlacek I."/>
            <person name="Kralova S."/>
            <person name="Maslanova I."/>
            <person name="Busse H.-J."/>
            <person name="Stankova E."/>
            <person name="Vrbovska V."/>
            <person name="Kovarovic V."/>
            <person name="Bartak M."/>
            <person name="Svec P."/>
            <person name="Pantucek R."/>
        </authorList>
    </citation>
    <scope>NUCLEOTIDE SEQUENCE [LARGE SCALE GENOMIC DNA]</scope>
    <source>
        <strain evidence="1 2">CCM 8692</strain>
    </source>
</reference>
<evidence type="ECO:0000313" key="1">
    <source>
        <dbReference type="EMBL" id="NHZ33329.1"/>
    </source>
</evidence>
<evidence type="ECO:0000313" key="2">
    <source>
        <dbReference type="Proteomes" id="UP000785613"/>
    </source>
</evidence>
<keyword evidence="2" id="KW-1185">Reference proteome</keyword>
<name>A0ABX0LF42_9BURK</name>
<protein>
    <submittedName>
        <fullName evidence="1">Uncharacterized protein</fullName>
    </submittedName>
</protein>
<sequence>MNTKHHHIQAQHSFEDNSRTHTFFNKRALAFALCVMAAGPSMADGLVIRGGTCSADAFKKGAELSQDDTITNLSANCTSATNDKTKFAAYTAGIPGPNYCVGTLAAVEKNSGKVKSDPKTGNPLHCLVSGKASKLAGVLTRR</sequence>
<dbReference type="Proteomes" id="UP000785613">
    <property type="component" value="Unassembled WGS sequence"/>
</dbReference>